<dbReference type="PANTHER" id="PTHR12225:SF0">
    <property type="entry name" value="PROTEASOMAL UBIQUITIN RECEPTOR ADRM1"/>
    <property type="match status" value="1"/>
</dbReference>
<keyword evidence="4" id="KW-0647">Proteasome</keyword>
<dbReference type="InterPro" id="IPR038633">
    <property type="entry name" value="Rpn13/ADRM1_Pru_sf"/>
</dbReference>
<evidence type="ECO:0000256" key="5">
    <source>
        <dbReference type="ARBA" id="ARBA00023242"/>
    </source>
</evidence>
<feature type="non-terminal residue" evidence="7">
    <location>
        <position position="135"/>
    </location>
</feature>
<sequence length="135" mass="15245">TSLEFYAGKVEYDESTHRATPIPGKGKITIKSAGDGMVSLLWTARGKSSTATTIDDSEELLLFPGDAYWRHVKQCGTGRVIMLKFKSSGDRMMFWLQKPNEDNEDNVENKLDVAQLSKDDEEILVKLNEMLKEEE</sequence>
<evidence type="ECO:0000313" key="8">
    <source>
        <dbReference type="Proteomes" id="UP000095009"/>
    </source>
</evidence>
<evidence type="ECO:0000256" key="1">
    <source>
        <dbReference type="ARBA" id="ARBA00004123"/>
    </source>
</evidence>
<evidence type="ECO:0000256" key="3">
    <source>
        <dbReference type="ARBA" id="ARBA00022490"/>
    </source>
</evidence>
<dbReference type="AlphaFoldDB" id="A0A1E3PCY0"/>
<dbReference type="STRING" id="857566.A0A1E3PCY0"/>
<keyword evidence="3" id="KW-0963">Cytoplasm</keyword>
<dbReference type="PROSITE" id="PS51917">
    <property type="entry name" value="PRU"/>
    <property type="match status" value="1"/>
</dbReference>
<comment type="subcellular location">
    <subcellularLocation>
        <location evidence="2">Cytoplasm</location>
    </subcellularLocation>
    <subcellularLocation>
        <location evidence="1">Nucleus</location>
    </subcellularLocation>
</comment>
<evidence type="ECO:0000313" key="7">
    <source>
        <dbReference type="EMBL" id="ODQ63140.1"/>
    </source>
</evidence>
<reference evidence="7 8" key="1">
    <citation type="journal article" date="2016" name="Proc. Natl. Acad. Sci. U.S.A.">
        <title>Comparative genomics of biotechnologically important yeasts.</title>
        <authorList>
            <person name="Riley R."/>
            <person name="Haridas S."/>
            <person name="Wolfe K.H."/>
            <person name="Lopes M.R."/>
            <person name="Hittinger C.T."/>
            <person name="Goeker M."/>
            <person name="Salamov A.A."/>
            <person name="Wisecaver J.H."/>
            <person name="Long T.M."/>
            <person name="Calvey C.H."/>
            <person name="Aerts A.L."/>
            <person name="Barry K.W."/>
            <person name="Choi C."/>
            <person name="Clum A."/>
            <person name="Coughlan A.Y."/>
            <person name="Deshpande S."/>
            <person name="Douglass A.P."/>
            <person name="Hanson S.J."/>
            <person name="Klenk H.-P."/>
            <person name="LaButti K.M."/>
            <person name="Lapidus A."/>
            <person name="Lindquist E.A."/>
            <person name="Lipzen A.M."/>
            <person name="Meier-Kolthoff J.P."/>
            <person name="Ohm R.A."/>
            <person name="Otillar R.P."/>
            <person name="Pangilinan J.L."/>
            <person name="Peng Y."/>
            <person name="Rokas A."/>
            <person name="Rosa C.A."/>
            <person name="Scheuner C."/>
            <person name="Sibirny A.A."/>
            <person name="Slot J.C."/>
            <person name="Stielow J.B."/>
            <person name="Sun H."/>
            <person name="Kurtzman C.P."/>
            <person name="Blackwell M."/>
            <person name="Grigoriev I.V."/>
            <person name="Jeffries T.W."/>
        </authorList>
    </citation>
    <scope>NUCLEOTIDE SEQUENCE [LARGE SCALE GENOMIC DNA]</scope>
    <source>
        <strain evidence="7 8">DSM 6958</strain>
    </source>
</reference>
<dbReference type="InterPro" id="IPR006773">
    <property type="entry name" value="Rpn13/ADRM1"/>
</dbReference>
<dbReference type="GO" id="GO:0070628">
    <property type="term" value="F:proteasome binding"/>
    <property type="evidence" value="ECO:0007669"/>
    <property type="project" value="TreeGrafter"/>
</dbReference>
<dbReference type="GO" id="GO:0061133">
    <property type="term" value="F:endopeptidase activator activity"/>
    <property type="evidence" value="ECO:0007669"/>
    <property type="project" value="TreeGrafter"/>
</dbReference>
<evidence type="ECO:0000256" key="2">
    <source>
        <dbReference type="ARBA" id="ARBA00004496"/>
    </source>
</evidence>
<dbReference type="InterPro" id="IPR044868">
    <property type="entry name" value="Rpn13/ADRM1_Pru"/>
</dbReference>
<feature type="domain" description="Pru" evidence="6">
    <location>
        <begin position="1"/>
        <end position="134"/>
    </location>
</feature>
<dbReference type="Gene3D" id="2.30.29.70">
    <property type="entry name" value="Proteasomal ubiquitin receptor Rpn13/ADRM1"/>
    <property type="match status" value="1"/>
</dbReference>
<evidence type="ECO:0000256" key="4">
    <source>
        <dbReference type="ARBA" id="ARBA00022942"/>
    </source>
</evidence>
<accession>A0A1E3PCY0</accession>
<dbReference type="GO" id="GO:0005737">
    <property type="term" value="C:cytoplasm"/>
    <property type="evidence" value="ECO:0007669"/>
    <property type="project" value="UniProtKB-SubCell"/>
</dbReference>
<dbReference type="EMBL" id="KV454416">
    <property type="protein sequence ID" value="ODQ63140.1"/>
    <property type="molecule type" value="Genomic_DNA"/>
</dbReference>
<keyword evidence="5" id="KW-0539">Nucleus</keyword>
<dbReference type="OrthoDB" id="340431at2759"/>
<proteinExistence type="predicted"/>
<dbReference type="Proteomes" id="UP000095009">
    <property type="component" value="Unassembled WGS sequence"/>
</dbReference>
<dbReference type="PANTHER" id="PTHR12225">
    <property type="entry name" value="ADHESION REGULATING MOLECULE 1 110 KDA CELL MEMBRANE GLYCOPROTEIN"/>
    <property type="match status" value="1"/>
</dbReference>
<keyword evidence="8" id="KW-1185">Reference proteome</keyword>
<dbReference type="GO" id="GO:0008541">
    <property type="term" value="C:proteasome regulatory particle, lid subcomplex"/>
    <property type="evidence" value="ECO:0007669"/>
    <property type="project" value="TreeGrafter"/>
</dbReference>
<organism evidence="7 8">
    <name type="scientific">Nadsonia fulvescens var. elongata DSM 6958</name>
    <dbReference type="NCBI Taxonomy" id="857566"/>
    <lineage>
        <taxon>Eukaryota</taxon>
        <taxon>Fungi</taxon>
        <taxon>Dikarya</taxon>
        <taxon>Ascomycota</taxon>
        <taxon>Saccharomycotina</taxon>
        <taxon>Dipodascomycetes</taxon>
        <taxon>Dipodascales</taxon>
        <taxon>Dipodascales incertae sedis</taxon>
        <taxon>Nadsonia</taxon>
    </lineage>
</organism>
<feature type="non-terminal residue" evidence="7">
    <location>
        <position position="1"/>
    </location>
</feature>
<dbReference type="Pfam" id="PF04683">
    <property type="entry name" value="Rpn13_ADRM1_Pru"/>
    <property type="match status" value="1"/>
</dbReference>
<dbReference type="GO" id="GO:0005634">
    <property type="term" value="C:nucleus"/>
    <property type="evidence" value="ECO:0007669"/>
    <property type="project" value="UniProtKB-SubCell"/>
</dbReference>
<evidence type="ECO:0000259" key="6">
    <source>
        <dbReference type="PROSITE" id="PS51917"/>
    </source>
</evidence>
<gene>
    <name evidence="7" type="ORF">NADFUDRAFT_11889</name>
</gene>
<name>A0A1E3PCY0_9ASCO</name>
<protein>
    <recommendedName>
        <fullName evidence="6">Pru domain-containing protein</fullName>
    </recommendedName>
</protein>